<dbReference type="InterPro" id="IPR029039">
    <property type="entry name" value="Flavoprotein-like_sf"/>
</dbReference>
<dbReference type="InterPro" id="IPR005025">
    <property type="entry name" value="FMN_Rdtase-like_dom"/>
</dbReference>
<dbReference type="Proteomes" id="UP000219688">
    <property type="component" value="Unassembled WGS sequence"/>
</dbReference>
<sequence>MKIGIVISTTRPSRIGHRVAGWIASQAPEGVTAEVVDLAEVALPFFADSAHPKLGRYTEPATIAWAERVSGYDAMIFTVAEYNGGYPAPLKNAIDAIYPEWNDLPVGVVGYGWGGAGRAVTALRPVLENIKAVRVDGPALTFGTHLTPAGEFLTDARDLAVPALYADLAARVPARV</sequence>
<proteinExistence type="predicted"/>
<evidence type="ECO:0000313" key="2">
    <source>
        <dbReference type="EMBL" id="SOC57332.1"/>
    </source>
</evidence>
<dbReference type="SUPFAM" id="SSF52218">
    <property type="entry name" value="Flavoproteins"/>
    <property type="match status" value="1"/>
</dbReference>
<dbReference type="GO" id="GO:0010181">
    <property type="term" value="F:FMN binding"/>
    <property type="evidence" value="ECO:0007669"/>
    <property type="project" value="TreeGrafter"/>
</dbReference>
<dbReference type="Gene3D" id="3.40.50.360">
    <property type="match status" value="1"/>
</dbReference>
<protein>
    <submittedName>
        <fullName evidence="2">NAD(P)H-dependent FMN reductase</fullName>
    </submittedName>
</protein>
<dbReference type="GO" id="GO:0005829">
    <property type="term" value="C:cytosol"/>
    <property type="evidence" value="ECO:0007669"/>
    <property type="project" value="TreeGrafter"/>
</dbReference>
<dbReference type="AlphaFoldDB" id="A0A285VTG4"/>
<accession>A0A285VTG4</accession>
<dbReference type="RefSeq" id="WP_097188993.1">
    <property type="nucleotide sequence ID" value="NZ_OBQK01000012.1"/>
</dbReference>
<dbReference type="PANTHER" id="PTHR30543:SF21">
    <property type="entry name" value="NAD(P)H-DEPENDENT FMN REDUCTASE LOT6"/>
    <property type="match status" value="1"/>
</dbReference>
<organism evidence="2 3">
    <name type="scientific">Ornithinimicrobium cerasi</name>
    <dbReference type="NCBI Taxonomy" id="2248773"/>
    <lineage>
        <taxon>Bacteria</taxon>
        <taxon>Bacillati</taxon>
        <taxon>Actinomycetota</taxon>
        <taxon>Actinomycetes</taxon>
        <taxon>Micrococcales</taxon>
        <taxon>Ornithinimicrobiaceae</taxon>
        <taxon>Ornithinimicrobium</taxon>
    </lineage>
</organism>
<dbReference type="PANTHER" id="PTHR30543">
    <property type="entry name" value="CHROMATE REDUCTASE"/>
    <property type="match status" value="1"/>
</dbReference>
<feature type="domain" description="NADPH-dependent FMN reductase-like" evidence="1">
    <location>
        <begin position="1"/>
        <end position="143"/>
    </location>
</feature>
<gene>
    <name evidence="2" type="ORF">SAMN05421879_11228</name>
</gene>
<reference evidence="3" key="1">
    <citation type="submission" date="2017-08" db="EMBL/GenBank/DDBJ databases">
        <authorList>
            <person name="Varghese N."/>
            <person name="Submissions S."/>
        </authorList>
    </citation>
    <scope>NUCLEOTIDE SEQUENCE [LARGE SCALE GENOMIC DNA]</scope>
    <source>
        <strain evidence="3">USBA17B2</strain>
    </source>
</reference>
<dbReference type="EMBL" id="OBQK01000012">
    <property type="protein sequence ID" value="SOC57332.1"/>
    <property type="molecule type" value="Genomic_DNA"/>
</dbReference>
<keyword evidence="3" id="KW-1185">Reference proteome</keyword>
<name>A0A285VTG4_9MICO</name>
<dbReference type="GO" id="GO:0016491">
    <property type="term" value="F:oxidoreductase activity"/>
    <property type="evidence" value="ECO:0007669"/>
    <property type="project" value="InterPro"/>
</dbReference>
<evidence type="ECO:0000259" key="1">
    <source>
        <dbReference type="Pfam" id="PF03358"/>
    </source>
</evidence>
<evidence type="ECO:0000313" key="3">
    <source>
        <dbReference type="Proteomes" id="UP000219688"/>
    </source>
</evidence>
<dbReference type="InterPro" id="IPR050712">
    <property type="entry name" value="NAD(P)H-dep_reductase"/>
</dbReference>
<dbReference type="Pfam" id="PF03358">
    <property type="entry name" value="FMN_red"/>
    <property type="match status" value="1"/>
</dbReference>